<feature type="domain" description="Amidohydrolase-related" evidence="3">
    <location>
        <begin position="333"/>
        <end position="411"/>
    </location>
</feature>
<evidence type="ECO:0000259" key="3">
    <source>
        <dbReference type="Pfam" id="PF01979"/>
    </source>
</evidence>
<feature type="coiled-coil region" evidence="1">
    <location>
        <begin position="933"/>
        <end position="960"/>
    </location>
</feature>
<dbReference type="AlphaFoldDB" id="A0A4D7JNE9"/>
<dbReference type="Pfam" id="PF01979">
    <property type="entry name" value="Amidohydro_1"/>
    <property type="match status" value="2"/>
</dbReference>
<feature type="signal peptide" evidence="2">
    <location>
        <begin position="1"/>
        <end position="18"/>
    </location>
</feature>
<keyword evidence="4" id="KW-0378">Hydrolase</keyword>
<gene>
    <name evidence="4" type="ORF">DCC35_09815</name>
</gene>
<reference evidence="4 5" key="1">
    <citation type="submission" date="2018-04" db="EMBL/GenBank/DDBJ databases">
        <title>Complete genome uncultured novel isolate.</title>
        <authorList>
            <person name="Merlino G."/>
        </authorList>
    </citation>
    <scope>NUCLEOTIDE SEQUENCE [LARGE SCALE GENOMIC DNA]</scope>
    <source>
        <strain evidence="5">R1DC9</strain>
    </source>
</reference>
<dbReference type="GO" id="GO:0016810">
    <property type="term" value="F:hydrolase activity, acting on carbon-nitrogen (but not peptide) bonds"/>
    <property type="evidence" value="ECO:0007669"/>
    <property type="project" value="InterPro"/>
</dbReference>
<evidence type="ECO:0000313" key="5">
    <source>
        <dbReference type="Proteomes" id="UP000298616"/>
    </source>
</evidence>
<dbReference type="InterPro" id="IPR051781">
    <property type="entry name" value="Metallo-dep_Hydrolase"/>
</dbReference>
<dbReference type="Proteomes" id="UP000298616">
    <property type="component" value="Chromosome"/>
</dbReference>
<evidence type="ECO:0000256" key="1">
    <source>
        <dbReference type="SAM" id="Coils"/>
    </source>
</evidence>
<evidence type="ECO:0000256" key="2">
    <source>
        <dbReference type="SAM" id="SignalP"/>
    </source>
</evidence>
<dbReference type="SUPFAM" id="SSF51338">
    <property type="entry name" value="Composite domain of metallo-dependent hydrolases"/>
    <property type="match status" value="3"/>
</dbReference>
<evidence type="ECO:0000313" key="4">
    <source>
        <dbReference type="EMBL" id="QCK15020.1"/>
    </source>
</evidence>
<dbReference type="InterPro" id="IPR006680">
    <property type="entry name" value="Amidohydro-rel"/>
</dbReference>
<dbReference type="RefSeq" id="WP_137090606.1">
    <property type="nucleotide sequence ID" value="NZ_CP028923.1"/>
</dbReference>
<protein>
    <submittedName>
        <fullName evidence="4">Amidohydrolase</fullName>
    </submittedName>
</protein>
<dbReference type="SUPFAM" id="SSF51556">
    <property type="entry name" value="Metallo-dependent hydrolases"/>
    <property type="match status" value="1"/>
</dbReference>
<sequence length="988" mass="111008">MRKLLFFFLLMNGLNIFAQNPFPRNDVEDDRRGRYAFKNGTVHIDPYTEIANATLLIEDGRVISVKENGTIPAGFSITDLKGNHIYPAFIDPNSTFGMPEVKDGGFSWGRKEQITSPRKGPYNPNMAIRSDIQASQLFQFDKKKADKLRKAGFSSVVSYHKDGIARGTSVLINLAGEQTNEMILKANAAAHYSFDKGSSKQDYPASLMGAMALLRQTFLDAKWYNETDPYFDLTLEGLNNSLDLPQIFEVEDKLSVLRADKVGDEFGIQFIINGVGDEYQMVKEIKESGASLIIPVNFPKAFDVSDPYAAMDIGLAQMKHWEMAPANASLLHQNEIRFAFTASGLKNTTDFIKNVRKAVEYGLPSDQALAAMTTIPAEMIGVNDVGNLKPGSYANFIITDKELFEDEATIIENWTGGDKLIVRDLPEVDLTGYFTLKVGDEEFQLVGKGSPAKVSHEIKVNDSTTVKTKSSWKNDHLSLSFDHNGFIYLLSGWKSEDGFKGRGQIDSEWVTWSAKRDSTYQKKEKKEEEKDTSIGNMIYPFVAYGKEKLADQKTYLIKNATVWTMEDEGIIENTDILVEGGKIVSIGENINSSNAIEIDGTGKYVTPGIIDEHSHIALDGVNDVAVNSSMVKMKDVVDNSDINIYRQLAGGVTAAQLLHGSANPIGGQSAIIKMRWGMSPEEMLIEDADEFIKFALGENVKRSRSSNSIRFPQTRMGVEQALVDAFNNALDYERKWKSYNELSKREKEKTNAPRRDLALEAILEIINEERFITCHSYVQSEINMLMHVAERFGFRVNTFTHILEGYKVADKMAEHGVGGSTFADWWAYKWEVRYAIPYNASLMAEAGVTTAINSDDAEMGRRLNQEAAKSIKYGDMDPYEALKMVTINPAKLLHLDDRMGSIKEGKDADLVIWTEEPTSVYARVEKTFVDGRVMFDTEENEKMQEEIAEERNRLIKKMLKVKENGGDTQEPSRKGQKNFHCDDFYYQF</sequence>
<keyword evidence="1" id="KW-0175">Coiled coil</keyword>
<feature type="chain" id="PRO_5020686007" evidence="2">
    <location>
        <begin position="19"/>
        <end position="988"/>
    </location>
</feature>
<dbReference type="EMBL" id="CP028923">
    <property type="protein sequence ID" value="QCK15020.1"/>
    <property type="molecule type" value="Genomic_DNA"/>
</dbReference>
<dbReference type="InterPro" id="IPR011059">
    <property type="entry name" value="Metal-dep_hydrolase_composite"/>
</dbReference>
<feature type="domain" description="Amidohydrolase-related" evidence="3">
    <location>
        <begin position="843"/>
        <end position="933"/>
    </location>
</feature>
<accession>A0A4D7JNE9</accession>
<dbReference type="Gene3D" id="3.20.20.140">
    <property type="entry name" value="Metal-dependent hydrolases"/>
    <property type="match status" value="2"/>
</dbReference>
<keyword evidence="2" id="KW-0732">Signal</keyword>
<keyword evidence="5" id="KW-1185">Reference proteome</keyword>
<name>A0A4D7JNE9_9BACT</name>
<dbReference type="KEGG" id="fpf:DCC35_09815"/>
<dbReference type="PANTHER" id="PTHR43135">
    <property type="entry name" value="ALPHA-D-RIBOSE 1-METHYLPHOSPHONATE 5-TRIPHOSPHATE DIPHOSPHATASE"/>
    <property type="match status" value="1"/>
</dbReference>
<dbReference type="Gene3D" id="2.30.40.10">
    <property type="entry name" value="Urease, subunit C, domain 1"/>
    <property type="match status" value="1"/>
</dbReference>
<dbReference type="InterPro" id="IPR032466">
    <property type="entry name" value="Metal_Hydrolase"/>
</dbReference>
<organism evidence="4 5">
    <name type="scientific">Mangrovivirga cuniculi</name>
    <dbReference type="NCBI Taxonomy" id="2715131"/>
    <lineage>
        <taxon>Bacteria</taxon>
        <taxon>Pseudomonadati</taxon>
        <taxon>Bacteroidota</taxon>
        <taxon>Cytophagia</taxon>
        <taxon>Cytophagales</taxon>
        <taxon>Mangrovivirgaceae</taxon>
        <taxon>Mangrovivirga</taxon>
    </lineage>
</organism>
<dbReference type="OrthoDB" id="9802793at2"/>
<proteinExistence type="predicted"/>
<dbReference type="PANTHER" id="PTHR43135:SF3">
    <property type="entry name" value="ALPHA-D-RIBOSE 1-METHYLPHOSPHONATE 5-TRIPHOSPHATE DIPHOSPHATASE"/>
    <property type="match status" value="1"/>
</dbReference>